<dbReference type="GO" id="GO:0003676">
    <property type="term" value="F:nucleic acid binding"/>
    <property type="evidence" value="ECO:0007669"/>
    <property type="project" value="InterPro"/>
</dbReference>
<keyword evidence="1" id="KW-1185">Reference proteome</keyword>
<gene>
    <name evidence="2" type="primary">LOC111024871</name>
</gene>
<sequence>MLRACMLDFGGSWDKYLYLIEFAYNNSFQATIGMAPYEALYGKACRSPVNWDEVGERVLLGPDLVQATNSAIQKIRGSIQVAQSRQKSYADVRRRELEFVVGERVFLRVAPVKGIFAIWEEGQAQRKKYIHDPSHVLDPEPLQLDESLCYEEIPVRILARETKLLRNRTIHLVKVLWRNHQVEEATWEREDDIKAR</sequence>
<dbReference type="RefSeq" id="XP_022158367.1">
    <property type="nucleotide sequence ID" value="XM_022302675.1"/>
</dbReference>
<dbReference type="AlphaFoldDB" id="A0A6J1DX21"/>
<dbReference type="Gene3D" id="3.30.420.10">
    <property type="entry name" value="Ribonuclease H-like superfamily/Ribonuclease H"/>
    <property type="match status" value="1"/>
</dbReference>
<dbReference type="PANTHER" id="PTHR45835">
    <property type="entry name" value="YALI0A06105P"/>
    <property type="match status" value="1"/>
</dbReference>
<organism evidence="1 2">
    <name type="scientific">Momordica charantia</name>
    <name type="common">Bitter gourd</name>
    <name type="synonym">Balsam pear</name>
    <dbReference type="NCBI Taxonomy" id="3673"/>
    <lineage>
        <taxon>Eukaryota</taxon>
        <taxon>Viridiplantae</taxon>
        <taxon>Streptophyta</taxon>
        <taxon>Embryophyta</taxon>
        <taxon>Tracheophyta</taxon>
        <taxon>Spermatophyta</taxon>
        <taxon>Magnoliopsida</taxon>
        <taxon>eudicotyledons</taxon>
        <taxon>Gunneridae</taxon>
        <taxon>Pentapetalae</taxon>
        <taxon>rosids</taxon>
        <taxon>fabids</taxon>
        <taxon>Cucurbitales</taxon>
        <taxon>Cucurbitaceae</taxon>
        <taxon>Momordiceae</taxon>
        <taxon>Momordica</taxon>
    </lineage>
</organism>
<accession>A0A6J1DX21</accession>
<protein>
    <submittedName>
        <fullName evidence="2">Uncharacterized protein LOC111024871</fullName>
    </submittedName>
</protein>
<evidence type="ECO:0000313" key="1">
    <source>
        <dbReference type="Proteomes" id="UP000504603"/>
    </source>
</evidence>
<dbReference type="InterPro" id="IPR036397">
    <property type="entry name" value="RNaseH_sf"/>
</dbReference>
<dbReference type="KEGG" id="mcha:111024871"/>
<reference evidence="2" key="1">
    <citation type="submission" date="2025-08" db="UniProtKB">
        <authorList>
            <consortium name="RefSeq"/>
        </authorList>
    </citation>
    <scope>IDENTIFICATION</scope>
    <source>
        <strain evidence="2">OHB3-1</strain>
    </source>
</reference>
<dbReference type="OrthoDB" id="997452at2759"/>
<evidence type="ECO:0000313" key="2">
    <source>
        <dbReference type="RefSeq" id="XP_022158367.1"/>
    </source>
</evidence>
<name>A0A6J1DX21_MOMCH</name>
<dbReference type="GeneID" id="111024871"/>
<dbReference type="PANTHER" id="PTHR45835:SF99">
    <property type="entry name" value="CHROMO DOMAIN-CONTAINING PROTEIN-RELATED"/>
    <property type="match status" value="1"/>
</dbReference>
<dbReference type="Proteomes" id="UP000504603">
    <property type="component" value="Unplaced"/>
</dbReference>
<proteinExistence type="predicted"/>